<evidence type="ECO:0000313" key="2">
    <source>
        <dbReference type="EMBL" id="MFI9103019.1"/>
    </source>
</evidence>
<name>A0ABW8C9C5_9ACTN</name>
<dbReference type="Proteomes" id="UP001614394">
    <property type="component" value="Unassembled WGS sequence"/>
</dbReference>
<evidence type="ECO:0000256" key="1">
    <source>
        <dbReference type="SAM" id="MobiDB-lite"/>
    </source>
</evidence>
<keyword evidence="3" id="KW-1185">Reference proteome</keyword>
<comment type="caution">
    <text evidence="2">The sequence shown here is derived from an EMBL/GenBank/DDBJ whole genome shotgun (WGS) entry which is preliminary data.</text>
</comment>
<sequence length="128" mass="13962">MDTNDVQYLAYFTDPDAAPGSDESETEMRVESWSADGLALVLDQEEGRLVSAKERPGFLRVERHDAPQVRGVVPGAGWKLGQKDGLSLGTPVVAFLVYDGYVRPITGLPPAGTGKVSRETHQLVQHRE</sequence>
<dbReference type="RefSeq" id="WP_399651410.1">
    <property type="nucleotide sequence ID" value="NZ_JBITYG010000006.1"/>
</dbReference>
<organism evidence="2 3">
    <name type="scientific">Streptomyces fildesensis</name>
    <dbReference type="NCBI Taxonomy" id="375757"/>
    <lineage>
        <taxon>Bacteria</taxon>
        <taxon>Bacillati</taxon>
        <taxon>Actinomycetota</taxon>
        <taxon>Actinomycetes</taxon>
        <taxon>Kitasatosporales</taxon>
        <taxon>Streptomycetaceae</taxon>
        <taxon>Streptomyces</taxon>
    </lineage>
</organism>
<dbReference type="EMBL" id="JBITYG010000006">
    <property type="protein sequence ID" value="MFI9103019.1"/>
    <property type="molecule type" value="Genomic_DNA"/>
</dbReference>
<feature type="compositionally biased region" description="Basic and acidic residues" evidence="1">
    <location>
        <begin position="116"/>
        <end position="128"/>
    </location>
</feature>
<proteinExistence type="predicted"/>
<protein>
    <submittedName>
        <fullName evidence="2">Uncharacterized protein</fullName>
    </submittedName>
</protein>
<feature type="region of interest" description="Disordered" evidence="1">
    <location>
        <begin position="108"/>
        <end position="128"/>
    </location>
</feature>
<gene>
    <name evidence="2" type="ORF">ACIGXA_21100</name>
</gene>
<evidence type="ECO:0000313" key="3">
    <source>
        <dbReference type="Proteomes" id="UP001614394"/>
    </source>
</evidence>
<reference evidence="2 3" key="1">
    <citation type="submission" date="2024-10" db="EMBL/GenBank/DDBJ databases">
        <title>The Natural Products Discovery Center: Release of the First 8490 Sequenced Strains for Exploring Actinobacteria Biosynthetic Diversity.</title>
        <authorList>
            <person name="Kalkreuter E."/>
            <person name="Kautsar S.A."/>
            <person name="Yang D."/>
            <person name="Bader C.D."/>
            <person name="Teijaro C.N."/>
            <person name="Fluegel L."/>
            <person name="Davis C.M."/>
            <person name="Simpson J.R."/>
            <person name="Lauterbach L."/>
            <person name="Steele A.D."/>
            <person name="Gui C."/>
            <person name="Meng S."/>
            <person name="Li G."/>
            <person name="Viehrig K."/>
            <person name="Ye F."/>
            <person name="Su P."/>
            <person name="Kiefer A.F."/>
            <person name="Nichols A."/>
            <person name="Cepeda A.J."/>
            <person name="Yan W."/>
            <person name="Fan B."/>
            <person name="Jiang Y."/>
            <person name="Adhikari A."/>
            <person name="Zheng C.-J."/>
            <person name="Schuster L."/>
            <person name="Cowan T.M."/>
            <person name="Smanski M.J."/>
            <person name="Chevrette M.G."/>
            <person name="De Carvalho L.P.S."/>
            <person name="Shen B."/>
        </authorList>
    </citation>
    <scope>NUCLEOTIDE SEQUENCE [LARGE SCALE GENOMIC DNA]</scope>
    <source>
        <strain evidence="2 3">NPDC053399</strain>
    </source>
</reference>
<accession>A0ABW8C9C5</accession>